<gene>
    <name evidence="1" type="ORF">JNB19_03705</name>
</gene>
<keyword evidence="2" id="KW-1185">Reference proteome</keyword>
<reference evidence="1 2" key="1">
    <citation type="submission" date="2021-01" db="EMBL/GenBank/DDBJ databases">
        <title>Evidence that Capnocytophaga endodontalis is a later homotypic synonym for Capnocytophaga genospecies AHN8471, and request for opinion on proposed recognition of strain AHN8471 as type strain of the species.</title>
        <authorList>
            <person name="Nicholson A.C."/>
            <person name="Hopper C.L."/>
            <person name="Gulvik C.A."/>
            <person name="Mcquiston J.R."/>
            <person name="Lau E.F."/>
        </authorList>
    </citation>
    <scope>NUCLEOTIDE SEQUENCE [LARGE SCALE GENOMIC DNA]</scope>
    <source>
        <strain evidence="1 2">AHN9576</strain>
    </source>
</reference>
<evidence type="ECO:0000313" key="2">
    <source>
        <dbReference type="Proteomes" id="UP000603506"/>
    </source>
</evidence>
<proteinExistence type="predicted"/>
<comment type="caution">
    <text evidence="1">The sequence shown here is derived from an EMBL/GenBank/DDBJ whole genome shotgun (WGS) entry which is preliminary data.</text>
</comment>
<sequence length="92" mass="10798">MSHLTTWKNGILFFKLQINGQTFGLKNEESIYDDENIMKDKTSYFRMYGGILENCGEYDVYSHPQLEYVLFAPNEILSYGICPVFIIKKKKE</sequence>
<evidence type="ECO:0000313" key="1">
    <source>
        <dbReference type="EMBL" id="MBM0649867.1"/>
    </source>
</evidence>
<dbReference type="Proteomes" id="UP000603506">
    <property type="component" value="Unassembled WGS sequence"/>
</dbReference>
<name>A0ABS1YTY2_9FLAO</name>
<accession>A0ABS1YTY2</accession>
<dbReference type="EMBL" id="JAEUAH010000003">
    <property type="protein sequence ID" value="MBM0649867.1"/>
    <property type="molecule type" value="Genomic_DNA"/>
</dbReference>
<protein>
    <submittedName>
        <fullName evidence="1">Uncharacterized protein</fullName>
    </submittedName>
</protein>
<dbReference type="RefSeq" id="WP_203093856.1">
    <property type="nucleotide sequence ID" value="NZ_JAESPH010000011.1"/>
</dbReference>
<organism evidence="1 2">
    <name type="scientific">Capnocytophaga genosp. AHN8471</name>
    <dbReference type="NCBI Taxonomy" id="327574"/>
    <lineage>
        <taxon>Bacteria</taxon>
        <taxon>Pseudomonadati</taxon>
        <taxon>Bacteroidota</taxon>
        <taxon>Flavobacteriia</taxon>
        <taxon>Flavobacteriales</taxon>
        <taxon>Flavobacteriaceae</taxon>
        <taxon>Capnocytophaga</taxon>
    </lineage>
</organism>